<sequence>MLCLQWLATGLTYPLITSSRLW</sequence>
<feature type="non-terminal residue" evidence="1">
    <location>
        <position position="22"/>
    </location>
</feature>
<dbReference type="AlphaFoldDB" id="A0A820I0I5"/>
<accession>A0A820I0I5</accession>
<organism evidence="1 2">
    <name type="scientific">Adineta steineri</name>
    <dbReference type="NCBI Taxonomy" id="433720"/>
    <lineage>
        <taxon>Eukaryota</taxon>
        <taxon>Metazoa</taxon>
        <taxon>Spiralia</taxon>
        <taxon>Gnathifera</taxon>
        <taxon>Rotifera</taxon>
        <taxon>Eurotatoria</taxon>
        <taxon>Bdelloidea</taxon>
        <taxon>Adinetida</taxon>
        <taxon>Adinetidae</taxon>
        <taxon>Adineta</taxon>
    </lineage>
</organism>
<dbReference type="Proteomes" id="UP000663881">
    <property type="component" value="Unassembled WGS sequence"/>
</dbReference>
<gene>
    <name evidence="1" type="ORF">OKA104_LOCUS46330</name>
</gene>
<name>A0A820I0I5_9BILA</name>
<evidence type="ECO:0000313" key="2">
    <source>
        <dbReference type="Proteomes" id="UP000663881"/>
    </source>
</evidence>
<reference evidence="1" key="1">
    <citation type="submission" date="2021-02" db="EMBL/GenBank/DDBJ databases">
        <authorList>
            <person name="Nowell W R."/>
        </authorList>
    </citation>
    <scope>NUCLEOTIDE SEQUENCE</scope>
</reference>
<comment type="caution">
    <text evidence="1">The sequence shown here is derived from an EMBL/GenBank/DDBJ whole genome shotgun (WGS) entry which is preliminary data.</text>
</comment>
<evidence type="ECO:0000313" key="1">
    <source>
        <dbReference type="EMBL" id="CAF4303441.1"/>
    </source>
</evidence>
<dbReference type="EMBL" id="CAJOAY010016672">
    <property type="protein sequence ID" value="CAF4303441.1"/>
    <property type="molecule type" value="Genomic_DNA"/>
</dbReference>
<protein>
    <submittedName>
        <fullName evidence="1">Uncharacterized protein</fullName>
    </submittedName>
</protein>
<proteinExistence type="predicted"/>